<feature type="domain" description="HNH nuclease" evidence="3">
    <location>
        <begin position="181"/>
        <end position="237"/>
    </location>
</feature>
<dbReference type="PANTHER" id="PTHR33877:SF2">
    <property type="entry name" value="OS07G0170200 PROTEIN"/>
    <property type="match status" value="1"/>
</dbReference>
<feature type="region of interest" description="Disordered" evidence="1">
    <location>
        <begin position="1"/>
        <end position="41"/>
    </location>
</feature>
<gene>
    <name evidence="4" type="ORF">ACFSBW_07785</name>
</gene>
<keyword evidence="2" id="KW-1133">Transmembrane helix</keyword>
<dbReference type="InterPro" id="IPR052892">
    <property type="entry name" value="NA-targeting_endonuclease"/>
</dbReference>
<protein>
    <submittedName>
        <fullName evidence="4">HNH endonuclease</fullName>
    </submittedName>
</protein>
<proteinExistence type="predicted"/>
<dbReference type="EMBL" id="JBHUDM010000002">
    <property type="protein sequence ID" value="MFD1641773.1"/>
    <property type="molecule type" value="Genomic_DNA"/>
</dbReference>
<keyword evidence="4" id="KW-0540">Nuclease</keyword>
<comment type="caution">
    <text evidence="4">The sequence shown here is derived from an EMBL/GenBank/DDBJ whole genome shotgun (WGS) entry which is preliminary data.</text>
</comment>
<dbReference type="Proteomes" id="UP001597052">
    <property type="component" value="Unassembled WGS sequence"/>
</dbReference>
<evidence type="ECO:0000256" key="1">
    <source>
        <dbReference type="SAM" id="MobiDB-lite"/>
    </source>
</evidence>
<dbReference type="InterPro" id="IPR003615">
    <property type="entry name" value="HNH_nuc"/>
</dbReference>
<keyword evidence="5" id="KW-1185">Reference proteome</keyword>
<sequence>MDEKDHSETGRSDSSPYESVPSPDEVGGSYESISTPNEVDDDREEYLIEGLSIKPTSSDNAAAYEYEDLKRSSDTKTQWVHIFYWPIYTLFIFPIQYIIRAFMWGFWKNWDIPTKIMILSGEAKENFQKLSFLGNPDRRAVYLRASRVYTPAQLFPFVPGSKPIPEDSTSERLQAPNNWNKIRKQVYKRDGHTCVNCGEGGGPNGTAELHADHVLPRSRNGPNTLSNLRTLCRECHEARHARKFN</sequence>
<evidence type="ECO:0000256" key="2">
    <source>
        <dbReference type="SAM" id="Phobius"/>
    </source>
</evidence>
<dbReference type="CDD" id="cd00085">
    <property type="entry name" value="HNHc"/>
    <property type="match status" value="1"/>
</dbReference>
<feature type="transmembrane region" description="Helical" evidence="2">
    <location>
        <begin position="82"/>
        <end position="107"/>
    </location>
</feature>
<reference evidence="4 5" key="1">
    <citation type="journal article" date="2019" name="Int. J. Syst. Evol. Microbiol.">
        <title>The Global Catalogue of Microorganisms (GCM) 10K type strain sequencing project: providing services to taxonomists for standard genome sequencing and annotation.</title>
        <authorList>
            <consortium name="The Broad Institute Genomics Platform"/>
            <consortium name="The Broad Institute Genome Sequencing Center for Infectious Disease"/>
            <person name="Wu L."/>
            <person name="Ma J."/>
        </authorList>
    </citation>
    <scope>NUCLEOTIDE SEQUENCE [LARGE SCALE GENOMIC DNA]</scope>
    <source>
        <strain evidence="4 5">CGMCC 1.10593</strain>
    </source>
</reference>
<dbReference type="RefSeq" id="WP_256395845.1">
    <property type="nucleotide sequence ID" value="NZ_JANHDJ010000002.1"/>
</dbReference>
<keyword evidence="2" id="KW-0472">Membrane</keyword>
<evidence type="ECO:0000313" key="5">
    <source>
        <dbReference type="Proteomes" id="UP001597052"/>
    </source>
</evidence>
<dbReference type="AlphaFoldDB" id="A0ABD6D722"/>
<name>A0ABD6D722_9EURY</name>
<keyword evidence="4" id="KW-0378">Hydrolase</keyword>
<organism evidence="4 5">
    <name type="scientific">Halohasta litorea</name>
    <dbReference type="NCBI Taxonomy" id="869891"/>
    <lineage>
        <taxon>Archaea</taxon>
        <taxon>Methanobacteriati</taxon>
        <taxon>Methanobacteriota</taxon>
        <taxon>Stenosarchaea group</taxon>
        <taxon>Halobacteria</taxon>
        <taxon>Halobacteriales</taxon>
        <taxon>Haloferacaceae</taxon>
        <taxon>Halohasta</taxon>
    </lineage>
</organism>
<dbReference type="SMART" id="SM00507">
    <property type="entry name" value="HNHc"/>
    <property type="match status" value="1"/>
</dbReference>
<evidence type="ECO:0000313" key="4">
    <source>
        <dbReference type="EMBL" id="MFD1641773.1"/>
    </source>
</evidence>
<dbReference type="GO" id="GO:0004519">
    <property type="term" value="F:endonuclease activity"/>
    <property type="evidence" value="ECO:0007669"/>
    <property type="project" value="UniProtKB-KW"/>
</dbReference>
<accession>A0ABD6D722</accession>
<evidence type="ECO:0000259" key="3">
    <source>
        <dbReference type="SMART" id="SM00507"/>
    </source>
</evidence>
<dbReference type="Pfam" id="PF01844">
    <property type="entry name" value="HNH"/>
    <property type="match status" value="1"/>
</dbReference>
<dbReference type="InterPro" id="IPR002711">
    <property type="entry name" value="HNH"/>
</dbReference>
<feature type="compositionally biased region" description="Basic and acidic residues" evidence="1">
    <location>
        <begin position="1"/>
        <end position="11"/>
    </location>
</feature>
<dbReference type="PANTHER" id="PTHR33877">
    <property type="entry name" value="SLL1193 PROTEIN"/>
    <property type="match status" value="1"/>
</dbReference>
<keyword evidence="4" id="KW-0255">Endonuclease</keyword>
<keyword evidence="2" id="KW-0812">Transmembrane</keyword>
<dbReference type="Gene3D" id="1.10.30.50">
    <property type="match status" value="1"/>
</dbReference>